<dbReference type="OrthoDB" id="4507347at2759"/>
<keyword evidence="3" id="KW-1185">Reference proteome</keyword>
<reference evidence="2 3" key="1">
    <citation type="submission" date="2019-06" db="EMBL/GenBank/DDBJ databases">
        <title>Draft genome sequence of the filamentous fungus Phialemoniopsis curvata isolated from diesel fuel.</title>
        <authorList>
            <person name="Varaljay V.A."/>
            <person name="Lyon W.J."/>
            <person name="Crouch A.L."/>
            <person name="Drake C.E."/>
            <person name="Hollomon J.M."/>
            <person name="Nadeau L.J."/>
            <person name="Nunn H.S."/>
            <person name="Stevenson B.S."/>
            <person name="Bojanowski C.L."/>
            <person name="Crookes-Goodson W.J."/>
        </authorList>
    </citation>
    <scope>NUCLEOTIDE SEQUENCE [LARGE SCALE GENOMIC DNA]</scope>
    <source>
        <strain evidence="2 3">D216</strain>
    </source>
</reference>
<dbReference type="STRING" id="1093900.A0A507AUW7"/>
<dbReference type="InterPro" id="IPR024079">
    <property type="entry name" value="MetalloPept_cat_dom_sf"/>
</dbReference>
<gene>
    <name evidence="2" type="ORF">E0L32_008699</name>
</gene>
<dbReference type="GeneID" id="41976146"/>
<dbReference type="InParanoid" id="A0A507AUW7"/>
<protein>
    <submittedName>
        <fullName evidence="2">Uncharacterized protein</fullName>
    </submittedName>
</protein>
<dbReference type="EMBL" id="SKBQ01000059">
    <property type="protein sequence ID" value="TPX10294.1"/>
    <property type="molecule type" value="Genomic_DNA"/>
</dbReference>
<dbReference type="GO" id="GO:0008237">
    <property type="term" value="F:metallopeptidase activity"/>
    <property type="evidence" value="ECO:0007669"/>
    <property type="project" value="InterPro"/>
</dbReference>
<evidence type="ECO:0000256" key="1">
    <source>
        <dbReference type="SAM" id="MobiDB-lite"/>
    </source>
</evidence>
<evidence type="ECO:0000313" key="3">
    <source>
        <dbReference type="Proteomes" id="UP000319257"/>
    </source>
</evidence>
<dbReference type="SUPFAM" id="SSF55486">
    <property type="entry name" value="Metalloproteases ('zincins'), catalytic domain"/>
    <property type="match status" value="1"/>
</dbReference>
<organism evidence="2 3">
    <name type="scientific">Thyridium curvatum</name>
    <dbReference type="NCBI Taxonomy" id="1093900"/>
    <lineage>
        <taxon>Eukaryota</taxon>
        <taxon>Fungi</taxon>
        <taxon>Dikarya</taxon>
        <taxon>Ascomycota</taxon>
        <taxon>Pezizomycotina</taxon>
        <taxon>Sordariomycetes</taxon>
        <taxon>Sordariomycetidae</taxon>
        <taxon>Thyridiales</taxon>
        <taxon>Thyridiaceae</taxon>
        <taxon>Thyridium</taxon>
    </lineage>
</organism>
<name>A0A507AUW7_9PEZI</name>
<dbReference type="Proteomes" id="UP000319257">
    <property type="component" value="Unassembled WGS sequence"/>
</dbReference>
<feature type="region of interest" description="Disordered" evidence="1">
    <location>
        <begin position="310"/>
        <end position="331"/>
    </location>
</feature>
<evidence type="ECO:0000313" key="2">
    <source>
        <dbReference type="EMBL" id="TPX10294.1"/>
    </source>
</evidence>
<dbReference type="Gene3D" id="3.40.390.10">
    <property type="entry name" value="Collagenase (Catalytic Domain)"/>
    <property type="match status" value="1"/>
</dbReference>
<feature type="compositionally biased region" description="Gly residues" evidence="1">
    <location>
        <begin position="311"/>
        <end position="329"/>
    </location>
</feature>
<sequence length="376" mass="40448">MLTSPGTAPQRTFLDAAFASANTLVSLAEGYTAEGFSQDGTQVFQWLYGTVGLDLMRTSVRMNLRGIAANAAAVQGDPQGGGSTTADVPVSESFVRMIAYEREEPEPMGREESLIQVRIPEAPPPSLPPSSCLALKVLFLMKTQCQLPVTKEFLKAKFDCTHALAWTIVPDDADANEPDTLQICPWFLDYAMKQSAQFQGQFKPGKIASMIASLKLDRLATWVAYTPIDLFQLFDKVMVHELSHTRRGGATDDIGGFSGYGWKNCRKLAAERGDKAPHRNADSIALFASISGLINAGGMVREDGTFVHGPGAAGGAGNGGGDGQAGGGKRSIMIPDEIREPVPMLEPRLELALEPPVASKRASQFDASRLKGRRLF</sequence>
<comment type="caution">
    <text evidence="2">The sequence shown here is derived from an EMBL/GenBank/DDBJ whole genome shotgun (WGS) entry which is preliminary data.</text>
</comment>
<proteinExistence type="predicted"/>
<dbReference type="AlphaFoldDB" id="A0A507AUW7"/>
<accession>A0A507AUW7</accession>
<dbReference type="RefSeq" id="XP_030992005.1">
    <property type="nucleotide sequence ID" value="XM_031143583.1"/>
</dbReference>